<evidence type="ECO:0000259" key="2">
    <source>
        <dbReference type="Pfam" id="PF04773"/>
    </source>
</evidence>
<proteinExistence type="predicted"/>
<dbReference type="OrthoDB" id="1523489at2"/>
<dbReference type="Proteomes" id="UP000253383">
    <property type="component" value="Unassembled WGS sequence"/>
</dbReference>
<keyword evidence="1" id="KW-0812">Transmembrane</keyword>
<dbReference type="Pfam" id="PF04773">
    <property type="entry name" value="FecR"/>
    <property type="match status" value="1"/>
</dbReference>
<organism evidence="3 4">
    <name type="scientific">Larkinella punicea</name>
    <dbReference type="NCBI Taxonomy" id="2315727"/>
    <lineage>
        <taxon>Bacteria</taxon>
        <taxon>Pseudomonadati</taxon>
        <taxon>Bacteroidota</taxon>
        <taxon>Cytophagia</taxon>
        <taxon>Cytophagales</taxon>
        <taxon>Spirosomataceae</taxon>
        <taxon>Larkinella</taxon>
    </lineage>
</organism>
<dbReference type="PANTHER" id="PTHR30273">
    <property type="entry name" value="PERIPLASMIC SIGNAL SENSOR AND SIGMA FACTOR ACTIVATOR FECR-RELATED"/>
    <property type="match status" value="1"/>
</dbReference>
<gene>
    <name evidence="3" type="ORF">DUE52_12315</name>
</gene>
<name>A0A368JR28_9BACT</name>
<dbReference type="EMBL" id="QOWE01000009">
    <property type="protein sequence ID" value="RCR69144.1"/>
    <property type="molecule type" value="Genomic_DNA"/>
</dbReference>
<dbReference type="InterPro" id="IPR012373">
    <property type="entry name" value="Ferrdict_sens_TM"/>
</dbReference>
<keyword evidence="4" id="KW-1185">Reference proteome</keyword>
<dbReference type="Gene3D" id="2.60.120.1440">
    <property type="match status" value="1"/>
</dbReference>
<comment type="caution">
    <text evidence="3">The sequence shown here is derived from an EMBL/GenBank/DDBJ whole genome shotgun (WGS) entry which is preliminary data.</text>
</comment>
<keyword evidence="1" id="KW-1133">Transmembrane helix</keyword>
<dbReference type="PANTHER" id="PTHR30273:SF2">
    <property type="entry name" value="PROTEIN FECR"/>
    <property type="match status" value="1"/>
</dbReference>
<dbReference type="InterPro" id="IPR006860">
    <property type="entry name" value="FecR"/>
</dbReference>
<dbReference type="AlphaFoldDB" id="A0A368JR28"/>
<evidence type="ECO:0000256" key="1">
    <source>
        <dbReference type="SAM" id="Phobius"/>
    </source>
</evidence>
<accession>A0A368JR28</accession>
<sequence>MNEQQSRIFDLFTHSLIHSFTHSIIRMEELLVKYVRNECSPEEEQWVIGWLQNPDNESRLRGLMRKQWSNPSVSGVESPDWQQMWMGIARQTKDLPMESEPPLYRTVWRQIARIAIWIGCIIAFGLGIRFLREAQLPADVIYQSGADQSMRVELTDHSSVILNKNSTLTVSSDWSGPNRSIWLDGEAIVDVAEQPIGFRLLIHTADHVVTEAQKARIFVARKDKKVRVVVEHGLANFVIHYSGMLGEMKKYALQRGGMAEYDEKSTQLIRRQVNPLTYTSWAQPE</sequence>
<protein>
    <recommendedName>
        <fullName evidence="2">FecR protein domain-containing protein</fullName>
    </recommendedName>
</protein>
<evidence type="ECO:0000313" key="3">
    <source>
        <dbReference type="EMBL" id="RCR69144.1"/>
    </source>
</evidence>
<feature type="transmembrane region" description="Helical" evidence="1">
    <location>
        <begin position="114"/>
        <end position="131"/>
    </location>
</feature>
<dbReference type="GO" id="GO:0016989">
    <property type="term" value="F:sigma factor antagonist activity"/>
    <property type="evidence" value="ECO:0007669"/>
    <property type="project" value="TreeGrafter"/>
</dbReference>
<feature type="domain" description="FecR protein" evidence="2">
    <location>
        <begin position="142"/>
        <end position="234"/>
    </location>
</feature>
<evidence type="ECO:0000313" key="4">
    <source>
        <dbReference type="Proteomes" id="UP000253383"/>
    </source>
</evidence>
<keyword evidence="1" id="KW-0472">Membrane</keyword>
<reference evidence="3 4" key="1">
    <citation type="submission" date="2018-07" db="EMBL/GenBank/DDBJ databases">
        <title>Genome analysis of Larkinella rosea.</title>
        <authorList>
            <person name="Zhou Z."/>
            <person name="Wang G."/>
        </authorList>
    </citation>
    <scope>NUCLEOTIDE SEQUENCE [LARGE SCALE GENOMIC DNA]</scope>
    <source>
        <strain evidence="4">zzj9</strain>
    </source>
</reference>